<dbReference type="AlphaFoldDB" id="A0A2N5TQK9"/>
<name>A0A2N5TQK9_9BASI</name>
<evidence type="ECO:0000313" key="2">
    <source>
        <dbReference type="Proteomes" id="UP000235392"/>
    </source>
</evidence>
<reference evidence="1 2" key="1">
    <citation type="submission" date="2017-11" db="EMBL/GenBank/DDBJ databases">
        <title>De novo assembly and phasing of dikaryotic genomes from two isolates of Puccinia coronata f. sp. avenae, the causal agent of oat crown rust.</title>
        <authorList>
            <person name="Miller M.E."/>
            <person name="Zhang Y."/>
            <person name="Omidvar V."/>
            <person name="Sperschneider J."/>
            <person name="Schwessinger B."/>
            <person name="Raley C."/>
            <person name="Palmer J.M."/>
            <person name="Garnica D."/>
            <person name="Upadhyaya N."/>
            <person name="Rathjen J."/>
            <person name="Taylor J.M."/>
            <person name="Park R.F."/>
            <person name="Dodds P.N."/>
            <person name="Hirsch C.D."/>
            <person name="Kianian S.F."/>
            <person name="Figueroa M."/>
        </authorList>
    </citation>
    <scope>NUCLEOTIDE SEQUENCE [LARGE SCALE GENOMIC DNA]</scope>
    <source>
        <strain evidence="1">12SD80</strain>
    </source>
</reference>
<comment type="caution">
    <text evidence="1">The sequence shown here is derived from an EMBL/GenBank/DDBJ whole genome shotgun (WGS) entry which is preliminary data.</text>
</comment>
<sequence length="62" mass="6944">MDIDGNNDPEQELQHDAVSDCQDMLVEPTAPTAEPPQRRLIIHGLRHPTLINSSINESNIQQ</sequence>
<proteinExistence type="predicted"/>
<accession>A0A2N5TQK9</accession>
<gene>
    <name evidence="1" type="ORF">PCASD_24499</name>
</gene>
<protein>
    <submittedName>
        <fullName evidence="1">Uncharacterized protein</fullName>
    </submittedName>
</protein>
<evidence type="ECO:0000313" key="1">
    <source>
        <dbReference type="EMBL" id="PLW27789.1"/>
    </source>
</evidence>
<organism evidence="1 2">
    <name type="scientific">Puccinia coronata f. sp. avenae</name>
    <dbReference type="NCBI Taxonomy" id="200324"/>
    <lineage>
        <taxon>Eukaryota</taxon>
        <taxon>Fungi</taxon>
        <taxon>Dikarya</taxon>
        <taxon>Basidiomycota</taxon>
        <taxon>Pucciniomycotina</taxon>
        <taxon>Pucciniomycetes</taxon>
        <taxon>Pucciniales</taxon>
        <taxon>Pucciniaceae</taxon>
        <taxon>Puccinia</taxon>
    </lineage>
</organism>
<dbReference type="EMBL" id="PGCI01000391">
    <property type="protein sequence ID" value="PLW27789.1"/>
    <property type="molecule type" value="Genomic_DNA"/>
</dbReference>
<dbReference type="Proteomes" id="UP000235392">
    <property type="component" value="Unassembled WGS sequence"/>
</dbReference>